<feature type="repeat" description="ANK" evidence="3">
    <location>
        <begin position="51"/>
        <end position="83"/>
    </location>
</feature>
<feature type="chain" id="PRO_5009302664" evidence="4">
    <location>
        <begin position="21"/>
        <end position="204"/>
    </location>
</feature>
<keyword evidence="6" id="KW-1185">Reference proteome</keyword>
<feature type="repeat" description="ANK" evidence="3">
    <location>
        <begin position="118"/>
        <end position="150"/>
    </location>
</feature>
<reference evidence="5 6" key="1">
    <citation type="submission" date="2016-10" db="EMBL/GenBank/DDBJ databases">
        <authorList>
            <person name="Varghese N."/>
            <person name="Submissions S."/>
        </authorList>
    </citation>
    <scope>NUCLEOTIDE SEQUENCE [LARGE SCALE GENOMIC DNA]</scope>
    <source>
        <strain evidence="5 6">DSM 21822</strain>
    </source>
</reference>
<protein>
    <submittedName>
        <fullName evidence="5">Ankyrin repeat-containing protein</fullName>
    </submittedName>
</protein>
<dbReference type="RefSeq" id="WP_149762905.1">
    <property type="nucleotide sequence ID" value="NZ_BSPE01000023.1"/>
</dbReference>
<dbReference type="PANTHER" id="PTHR24201:SF16">
    <property type="entry name" value="ANKYRIN-1-LIKE-RELATED"/>
    <property type="match status" value="1"/>
</dbReference>
<dbReference type="PANTHER" id="PTHR24201">
    <property type="entry name" value="ANK_REP_REGION DOMAIN-CONTAINING PROTEIN"/>
    <property type="match status" value="1"/>
</dbReference>
<name>A0A1I4E0G3_9HYPH</name>
<dbReference type="InterPro" id="IPR050776">
    <property type="entry name" value="Ank_Repeat/CDKN_Inhibitor"/>
</dbReference>
<dbReference type="OrthoDB" id="7837736at2"/>
<dbReference type="EMBL" id="FOSL01000021">
    <property type="protein sequence ID" value="SFK99334.1"/>
    <property type="molecule type" value="Genomic_DNA"/>
</dbReference>
<gene>
    <name evidence="5" type="ORF">SAMN04488498_12173</name>
</gene>
<dbReference type="AlphaFoldDB" id="A0A1I4E0G3"/>
<dbReference type="Pfam" id="PF12796">
    <property type="entry name" value="Ank_2"/>
    <property type="match status" value="2"/>
</dbReference>
<accession>A0A1I4E0G3</accession>
<feature type="repeat" description="ANK" evidence="3">
    <location>
        <begin position="22"/>
        <end position="50"/>
    </location>
</feature>
<dbReference type="SMART" id="SM00248">
    <property type="entry name" value="ANK"/>
    <property type="match status" value="5"/>
</dbReference>
<dbReference type="PROSITE" id="PS50088">
    <property type="entry name" value="ANK_REPEAT"/>
    <property type="match status" value="4"/>
</dbReference>
<dbReference type="Proteomes" id="UP000323300">
    <property type="component" value="Unassembled WGS sequence"/>
</dbReference>
<dbReference type="PROSITE" id="PS50297">
    <property type="entry name" value="ANK_REP_REGION"/>
    <property type="match status" value="4"/>
</dbReference>
<dbReference type="InterPro" id="IPR002110">
    <property type="entry name" value="Ankyrin_rpt"/>
</dbReference>
<organism evidence="5 6">
    <name type="scientific">Neomesorhizobium albiziae</name>
    <dbReference type="NCBI Taxonomy" id="335020"/>
    <lineage>
        <taxon>Bacteria</taxon>
        <taxon>Pseudomonadati</taxon>
        <taxon>Pseudomonadota</taxon>
        <taxon>Alphaproteobacteria</taxon>
        <taxon>Hyphomicrobiales</taxon>
        <taxon>Phyllobacteriaceae</taxon>
        <taxon>Neomesorhizobium</taxon>
    </lineage>
</organism>
<evidence type="ECO:0000256" key="1">
    <source>
        <dbReference type="ARBA" id="ARBA00022737"/>
    </source>
</evidence>
<sequence>MKYLCASCLAFVCGISTALAGPLHDAAKTGDVEQAKQLLDAGAAIEELDPAGDPALVIASLAGNKAVVVLLLERGSDIHVRNRHGLTPLHAASYGGSLEVTSLLVTKGADVNDTKNFYKMSPLHAAAEEGHAEVAEFLLDHDAEIEATERNGYTPLTQAGWREHWPTATMLMAAGATCQKADLVGEWLYTECNKRKTAPAASAK</sequence>
<evidence type="ECO:0000256" key="3">
    <source>
        <dbReference type="PROSITE-ProRule" id="PRU00023"/>
    </source>
</evidence>
<evidence type="ECO:0000256" key="2">
    <source>
        <dbReference type="ARBA" id="ARBA00023043"/>
    </source>
</evidence>
<proteinExistence type="predicted"/>
<keyword evidence="1" id="KW-0677">Repeat</keyword>
<dbReference type="Gene3D" id="1.25.40.20">
    <property type="entry name" value="Ankyrin repeat-containing domain"/>
    <property type="match status" value="2"/>
</dbReference>
<feature type="repeat" description="ANK" evidence="3">
    <location>
        <begin position="84"/>
        <end position="116"/>
    </location>
</feature>
<dbReference type="SUPFAM" id="SSF48403">
    <property type="entry name" value="Ankyrin repeat"/>
    <property type="match status" value="1"/>
</dbReference>
<keyword evidence="2 3" id="KW-0040">ANK repeat</keyword>
<dbReference type="PRINTS" id="PR01415">
    <property type="entry name" value="ANKYRIN"/>
</dbReference>
<keyword evidence="4" id="KW-0732">Signal</keyword>
<feature type="signal peptide" evidence="4">
    <location>
        <begin position="1"/>
        <end position="20"/>
    </location>
</feature>
<evidence type="ECO:0000256" key="4">
    <source>
        <dbReference type="SAM" id="SignalP"/>
    </source>
</evidence>
<dbReference type="InterPro" id="IPR036770">
    <property type="entry name" value="Ankyrin_rpt-contain_sf"/>
</dbReference>
<evidence type="ECO:0000313" key="6">
    <source>
        <dbReference type="Proteomes" id="UP000323300"/>
    </source>
</evidence>
<evidence type="ECO:0000313" key="5">
    <source>
        <dbReference type="EMBL" id="SFK99334.1"/>
    </source>
</evidence>